<dbReference type="GO" id="GO:0005886">
    <property type="term" value="C:plasma membrane"/>
    <property type="evidence" value="ECO:0007669"/>
    <property type="project" value="UniProtKB-SubCell"/>
</dbReference>
<organism evidence="10 11">
    <name type="scientific">Phyllotreta striolata</name>
    <name type="common">Striped flea beetle</name>
    <name type="synonym">Crioceris striolata</name>
    <dbReference type="NCBI Taxonomy" id="444603"/>
    <lineage>
        <taxon>Eukaryota</taxon>
        <taxon>Metazoa</taxon>
        <taxon>Ecdysozoa</taxon>
        <taxon>Arthropoda</taxon>
        <taxon>Hexapoda</taxon>
        <taxon>Insecta</taxon>
        <taxon>Pterygota</taxon>
        <taxon>Neoptera</taxon>
        <taxon>Endopterygota</taxon>
        <taxon>Coleoptera</taxon>
        <taxon>Polyphaga</taxon>
        <taxon>Cucujiformia</taxon>
        <taxon>Chrysomeloidea</taxon>
        <taxon>Chrysomelidae</taxon>
        <taxon>Galerucinae</taxon>
        <taxon>Alticini</taxon>
        <taxon>Phyllotreta</taxon>
    </lineage>
</organism>
<protein>
    <submittedName>
        <fullName evidence="10">Uncharacterized protein</fullName>
    </submittedName>
</protein>
<dbReference type="AlphaFoldDB" id="A0A9N9XKU5"/>
<feature type="transmembrane region" description="Helical" evidence="8">
    <location>
        <begin position="615"/>
        <end position="638"/>
    </location>
</feature>
<keyword evidence="9" id="KW-0732">Signal</keyword>
<keyword evidence="6" id="KW-0675">Receptor</keyword>
<evidence type="ECO:0000256" key="7">
    <source>
        <dbReference type="ARBA" id="ARBA00023180"/>
    </source>
</evidence>
<evidence type="ECO:0000256" key="1">
    <source>
        <dbReference type="ARBA" id="ARBA00004651"/>
    </source>
</evidence>
<keyword evidence="7" id="KW-0325">Glycoprotein</keyword>
<dbReference type="Gene3D" id="3.40.190.10">
    <property type="entry name" value="Periplasmic binding protein-like II"/>
    <property type="match status" value="1"/>
</dbReference>
<keyword evidence="3 8" id="KW-0812">Transmembrane</keyword>
<keyword evidence="4 8" id="KW-1133">Transmembrane helix</keyword>
<keyword evidence="5 8" id="KW-0472">Membrane</keyword>
<evidence type="ECO:0000256" key="9">
    <source>
        <dbReference type="SAM" id="SignalP"/>
    </source>
</evidence>
<dbReference type="SUPFAM" id="SSF53850">
    <property type="entry name" value="Periplasmic binding protein-like II"/>
    <property type="match status" value="1"/>
</dbReference>
<comment type="subcellular location">
    <subcellularLocation>
        <location evidence="1">Cell membrane</location>
        <topology evidence="1">Multi-pass membrane protein</topology>
    </subcellularLocation>
</comment>
<sequence length="646" mass="74150">MSPLLVLASFVAVTTSNYLLNIRRDQIDTRVSLSRCIIEATKTYFSSDFETITFSLPIVEQEQSSTSFVMNHFVLGELQRSNQWLFIIKNGRHPARDFKAYPTITKNYIIQIRQRGEFAGNLKRLKASLTWNPHAKFLIVSPTVFDKPDSVAIEITEVLWKYHVLDAAILLVEPTNTSTFLVYSWEPYSDKGCGGDYSNIFLIDRCSFGVVEENSSWFNDKITFSGFNNCSLKASFIVWPPFVTTESPIFRKSDFEATQGIEVNLINMIAENLNLFVEYTSGGTAWGAVFLNGTVTGDFKLLAEDAIDIVLGGYTNTFGCSLLFDCSNSYIQEVLVWCTPHEPVLLGLLPMIKILSKEVWIGLSLLYFIATYFAWTLAKQSNKEISSYKQLENVAIRNFLILIGLTADVLPRSKGARFFTGVLMLFSLHLNMLYTSYLTSTLSSPIFKEKYKNLESIYEFGLNTYFVPEYKNFFNQISSDSGHIEGVPLSEVMDNWRNCGNVTECVEEIIEGKPNALCLPLLYKEYLLVHIADFHKNKYKINCLKEKVANFPVNLIMRKGFPLYAVFQKTIDRINNAGFISKWEKDLLYEKRQSIQYEKEIRKETSTIRFVNLRVIFDCLFFAEIFCFLVFIGELVVFKRREKQRN</sequence>
<keyword evidence="11" id="KW-1185">Reference proteome</keyword>
<keyword evidence="2" id="KW-1003">Cell membrane</keyword>
<feature type="transmembrane region" description="Helical" evidence="8">
    <location>
        <begin position="359"/>
        <end position="378"/>
    </location>
</feature>
<proteinExistence type="predicted"/>
<dbReference type="EMBL" id="OU900108">
    <property type="protein sequence ID" value="CAG9857812.1"/>
    <property type="molecule type" value="Genomic_DNA"/>
</dbReference>
<dbReference type="PANTHER" id="PTHR42643">
    <property type="entry name" value="IONOTROPIC RECEPTOR 20A-RELATED"/>
    <property type="match status" value="1"/>
</dbReference>
<dbReference type="InterPro" id="IPR052192">
    <property type="entry name" value="Insect_Ionotropic_Sensory_Rcpt"/>
</dbReference>
<dbReference type="OrthoDB" id="6506757at2759"/>
<dbReference type="Proteomes" id="UP001153712">
    <property type="component" value="Chromosome 15"/>
</dbReference>
<evidence type="ECO:0000256" key="4">
    <source>
        <dbReference type="ARBA" id="ARBA00022989"/>
    </source>
</evidence>
<dbReference type="Gene3D" id="1.10.287.70">
    <property type="match status" value="1"/>
</dbReference>
<feature type="chain" id="PRO_5040192392" evidence="9">
    <location>
        <begin position="17"/>
        <end position="646"/>
    </location>
</feature>
<feature type="transmembrane region" description="Helical" evidence="8">
    <location>
        <begin position="418"/>
        <end position="437"/>
    </location>
</feature>
<dbReference type="PANTHER" id="PTHR42643:SF30">
    <property type="entry name" value="IONOTROPIC RECEPTOR 40A-RELATED"/>
    <property type="match status" value="1"/>
</dbReference>
<accession>A0A9N9XKU5</accession>
<gene>
    <name evidence="10" type="ORF">PHYEVI_LOCUS4210</name>
</gene>
<evidence type="ECO:0000256" key="8">
    <source>
        <dbReference type="SAM" id="Phobius"/>
    </source>
</evidence>
<evidence type="ECO:0000313" key="10">
    <source>
        <dbReference type="EMBL" id="CAG9857812.1"/>
    </source>
</evidence>
<evidence type="ECO:0000256" key="2">
    <source>
        <dbReference type="ARBA" id="ARBA00022475"/>
    </source>
</evidence>
<feature type="signal peptide" evidence="9">
    <location>
        <begin position="1"/>
        <end position="16"/>
    </location>
</feature>
<reference evidence="10" key="1">
    <citation type="submission" date="2022-01" db="EMBL/GenBank/DDBJ databases">
        <authorList>
            <person name="King R."/>
        </authorList>
    </citation>
    <scope>NUCLEOTIDE SEQUENCE</scope>
</reference>
<evidence type="ECO:0000256" key="6">
    <source>
        <dbReference type="ARBA" id="ARBA00023170"/>
    </source>
</evidence>
<evidence type="ECO:0000313" key="11">
    <source>
        <dbReference type="Proteomes" id="UP001153712"/>
    </source>
</evidence>
<name>A0A9N9XKU5_PHYSR</name>
<evidence type="ECO:0000256" key="3">
    <source>
        <dbReference type="ARBA" id="ARBA00022692"/>
    </source>
</evidence>
<evidence type="ECO:0000256" key="5">
    <source>
        <dbReference type="ARBA" id="ARBA00023136"/>
    </source>
</evidence>